<dbReference type="SUPFAM" id="SSF48208">
    <property type="entry name" value="Six-hairpin glycosidases"/>
    <property type="match status" value="1"/>
</dbReference>
<feature type="chain" id="PRO_5020431083" evidence="3">
    <location>
        <begin position="31"/>
        <end position="433"/>
    </location>
</feature>
<evidence type="ECO:0000256" key="3">
    <source>
        <dbReference type="SAM" id="SignalP"/>
    </source>
</evidence>
<evidence type="ECO:0000313" key="5">
    <source>
        <dbReference type="Proteomes" id="UP000308730"/>
    </source>
</evidence>
<keyword evidence="3" id="KW-0732">Signal</keyword>
<dbReference type="InterPro" id="IPR010905">
    <property type="entry name" value="Glyco_hydro_88"/>
</dbReference>
<keyword evidence="1" id="KW-0378">Hydrolase</keyword>
<organism evidence="4 5">
    <name type="scientific">Antrodiella citrinella</name>
    <dbReference type="NCBI Taxonomy" id="2447956"/>
    <lineage>
        <taxon>Eukaryota</taxon>
        <taxon>Fungi</taxon>
        <taxon>Dikarya</taxon>
        <taxon>Basidiomycota</taxon>
        <taxon>Agaricomycotina</taxon>
        <taxon>Agaricomycetes</taxon>
        <taxon>Polyporales</taxon>
        <taxon>Steccherinaceae</taxon>
        <taxon>Antrodiella</taxon>
    </lineage>
</organism>
<dbReference type="InterPro" id="IPR012341">
    <property type="entry name" value="6hp_glycosidase-like_sf"/>
</dbReference>
<dbReference type="PANTHER" id="PTHR41814:SF1">
    <property type="entry name" value="CELLULASE"/>
    <property type="match status" value="1"/>
</dbReference>
<dbReference type="InterPro" id="IPR008928">
    <property type="entry name" value="6-hairpin_glycosidase_sf"/>
</dbReference>
<dbReference type="PANTHER" id="PTHR41814">
    <property type="entry name" value="EXPRESSED PROTEIN"/>
    <property type="match status" value="1"/>
</dbReference>
<dbReference type="EMBL" id="SGPM01000017">
    <property type="protein sequence ID" value="THH32646.1"/>
    <property type="molecule type" value="Genomic_DNA"/>
</dbReference>
<evidence type="ECO:0000313" key="4">
    <source>
        <dbReference type="EMBL" id="THH32646.1"/>
    </source>
</evidence>
<dbReference type="GO" id="GO:0016787">
    <property type="term" value="F:hydrolase activity"/>
    <property type="evidence" value="ECO:0007669"/>
    <property type="project" value="UniProtKB-KW"/>
</dbReference>
<dbReference type="AlphaFoldDB" id="A0A4S4N172"/>
<feature type="region of interest" description="Disordered" evidence="2">
    <location>
        <begin position="69"/>
        <end position="89"/>
    </location>
</feature>
<dbReference type="GO" id="GO:0005975">
    <property type="term" value="P:carbohydrate metabolic process"/>
    <property type="evidence" value="ECO:0007669"/>
    <property type="project" value="InterPro"/>
</dbReference>
<proteinExistence type="predicted"/>
<dbReference type="OrthoDB" id="4138492at2759"/>
<dbReference type="Pfam" id="PF07470">
    <property type="entry name" value="Glyco_hydro_88"/>
    <property type="match status" value="1"/>
</dbReference>
<comment type="caution">
    <text evidence="4">The sequence shown here is derived from an EMBL/GenBank/DDBJ whole genome shotgun (WGS) entry which is preliminary data.</text>
</comment>
<gene>
    <name evidence="4" type="ORF">EUX98_g1533</name>
</gene>
<feature type="signal peptide" evidence="3">
    <location>
        <begin position="1"/>
        <end position="30"/>
    </location>
</feature>
<sequence length="433" mass="46532">MPSISPPSFTLRRLFLICVASTSFSSSIYAQDLTADQVSTVKQRLQEGAQQSWELGTRAQALTEYDSPSYSVTNGTKVPPPTSSPPGSLDEVFNITKTVLEARTKAFANVTGPQPLVANDGSSADPASIGVAVLLANWTGQGSTDGVDYAGAAQSQLEYLLTQVPRTSDGAISHRVSEVQLWSDFVYMVPPFLAYYGVLSNNQSLVSEAYNQVKLYRQYLGDSSAGGIWKHIVMGSTVPPDPGHWSTGNGWAAAGMLRVQGTIQNSPFPNNFKTEMSDLSNWVTEILNGMYPHLRSDQLFLNYADNNSTFSDAASTALLASAAYRHALLNKVHTQLPNAERSRLALVSPTNSSNSSLGHFDQNMWLTPVVNPHQFGIQGSESPEAQAFVVEMQAAWGDWVRAGSPGASSGTQVRASVGSLSLALLAVIYSVIR</sequence>
<evidence type="ECO:0000256" key="2">
    <source>
        <dbReference type="SAM" id="MobiDB-lite"/>
    </source>
</evidence>
<protein>
    <submittedName>
        <fullName evidence="4">Uncharacterized protein</fullName>
    </submittedName>
</protein>
<evidence type="ECO:0000256" key="1">
    <source>
        <dbReference type="ARBA" id="ARBA00022801"/>
    </source>
</evidence>
<dbReference type="Gene3D" id="1.50.10.10">
    <property type="match status" value="1"/>
</dbReference>
<name>A0A4S4N172_9APHY</name>
<reference evidence="4 5" key="1">
    <citation type="submission" date="2019-02" db="EMBL/GenBank/DDBJ databases">
        <title>Genome sequencing of the rare red list fungi Antrodiella citrinella (Flaviporus citrinellus).</title>
        <authorList>
            <person name="Buettner E."/>
            <person name="Kellner H."/>
        </authorList>
    </citation>
    <scope>NUCLEOTIDE SEQUENCE [LARGE SCALE GENOMIC DNA]</scope>
    <source>
        <strain evidence="4 5">DSM 108506</strain>
    </source>
</reference>
<keyword evidence="5" id="KW-1185">Reference proteome</keyword>
<accession>A0A4S4N172</accession>
<dbReference type="Proteomes" id="UP000308730">
    <property type="component" value="Unassembled WGS sequence"/>
</dbReference>